<feature type="compositionally biased region" description="Polar residues" evidence="13">
    <location>
        <begin position="16"/>
        <end position="33"/>
    </location>
</feature>
<keyword evidence="2 12" id="KW-0227">DNA damage</keyword>
<dbReference type="AlphaFoldDB" id="A0AAV5R7D5"/>
<dbReference type="InterPro" id="IPR027417">
    <property type="entry name" value="P-loop_NTPase"/>
</dbReference>
<dbReference type="EC" id="5.6.2.3" evidence="12"/>
<dbReference type="PANTHER" id="PTHR47642:SF5">
    <property type="entry name" value="ATP-DEPENDENT DNA HELICASE"/>
    <property type="match status" value="1"/>
</dbReference>
<keyword evidence="10 12" id="KW-0413">Isomerase</keyword>
<dbReference type="GO" id="GO:0006310">
    <property type="term" value="P:DNA recombination"/>
    <property type="evidence" value="ECO:0007669"/>
    <property type="project" value="UniProtKB-UniRule"/>
</dbReference>
<evidence type="ECO:0000256" key="7">
    <source>
        <dbReference type="ARBA" id="ARBA00023128"/>
    </source>
</evidence>
<dbReference type="InterPro" id="IPR049163">
    <property type="entry name" value="Pif1-like_2B_dom"/>
</dbReference>
<keyword evidence="8 12" id="KW-0233">DNA recombination</keyword>
<dbReference type="GO" id="GO:0005739">
    <property type="term" value="C:mitochondrion"/>
    <property type="evidence" value="ECO:0007669"/>
    <property type="project" value="UniProtKB-SubCell"/>
</dbReference>
<dbReference type="HAMAP" id="MF_03176">
    <property type="entry name" value="PIF1"/>
    <property type="match status" value="1"/>
</dbReference>
<keyword evidence="6 12" id="KW-0238">DNA-binding</keyword>
<dbReference type="EMBL" id="BTGB01000003">
    <property type="protein sequence ID" value="GMM46511.1"/>
    <property type="molecule type" value="Genomic_DNA"/>
</dbReference>
<organism evidence="15 16">
    <name type="scientific">Pichia kluyveri</name>
    <name type="common">Yeast</name>
    <dbReference type="NCBI Taxonomy" id="36015"/>
    <lineage>
        <taxon>Eukaryota</taxon>
        <taxon>Fungi</taxon>
        <taxon>Dikarya</taxon>
        <taxon>Ascomycota</taxon>
        <taxon>Saccharomycotina</taxon>
        <taxon>Pichiomycetes</taxon>
        <taxon>Pichiales</taxon>
        <taxon>Pichiaceae</taxon>
        <taxon>Pichia</taxon>
    </lineage>
</organism>
<evidence type="ECO:0000256" key="10">
    <source>
        <dbReference type="ARBA" id="ARBA00023235"/>
    </source>
</evidence>
<comment type="catalytic activity">
    <reaction evidence="12">
        <text>ATP + H2O = ADP + phosphate + H(+)</text>
        <dbReference type="Rhea" id="RHEA:13065"/>
        <dbReference type="ChEBI" id="CHEBI:15377"/>
        <dbReference type="ChEBI" id="CHEBI:15378"/>
        <dbReference type="ChEBI" id="CHEBI:30616"/>
        <dbReference type="ChEBI" id="CHEBI:43474"/>
        <dbReference type="ChEBI" id="CHEBI:456216"/>
        <dbReference type="EC" id="5.6.2.3"/>
    </reaction>
</comment>
<keyword evidence="9 12" id="KW-0234">DNA repair</keyword>
<gene>
    <name evidence="12" type="primary">PIF1</name>
    <name evidence="15" type="ORF">DAPK24_030860</name>
</gene>
<comment type="cofactor">
    <cofactor evidence="12">
        <name>Mg(2+)</name>
        <dbReference type="ChEBI" id="CHEBI:18420"/>
    </cofactor>
</comment>
<dbReference type="GO" id="GO:0005524">
    <property type="term" value="F:ATP binding"/>
    <property type="evidence" value="ECO:0007669"/>
    <property type="project" value="UniProtKB-UniRule"/>
</dbReference>
<evidence type="ECO:0000256" key="4">
    <source>
        <dbReference type="ARBA" id="ARBA00022806"/>
    </source>
</evidence>
<evidence type="ECO:0000256" key="1">
    <source>
        <dbReference type="ARBA" id="ARBA00022741"/>
    </source>
</evidence>
<dbReference type="GO" id="GO:0005634">
    <property type="term" value="C:nucleus"/>
    <property type="evidence" value="ECO:0007669"/>
    <property type="project" value="UniProtKB-SubCell"/>
</dbReference>
<evidence type="ECO:0000256" key="12">
    <source>
        <dbReference type="HAMAP-Rule" id="MF_03176"/>
    </source>
</evidence>
<sequence length="690" mass="77933">MSSPFAILDRQKKKNGSNAIFSSQPSNNQQLKRSSSALSASSSAFANVVTYKPSRESLKDTEKPTENTRERTTERKPVRSSLSSVLKAQSKFSGKSSVVSSKSISSITKKPGLKRNNSASAAITSNHLQRSLPWASSSVSSSFNIRSNSNRKLNNCVIDNNVSFRKELSPNSSNNNNSNGLSSIDTSIDGVELSDEQIKVLDIILNKRKNIFFTGSAGTGKSFLLKLIIKKLQTRYGITNIGVSAPTALAASNIGGKTIHRLFGIGLGKESKEILLERVKKKMDNYMVWRRMTVLIIDEISMLDSEMLEKLNFIAKKIKRSEKAFGGIQIIICGDFLQLPPVNKNNFNSINLNYCFKSNAWKEIVDENIILTKVFRQQGDNELIDILNSLRIGKIDYKIENKLLKLSRSIEFNDGIEPTELFPTRNEVEKSNLLKLNLLNGPEIEFIANDISIDNSKIDEKDKKSLENLLCSEILKLKIGAQVMMLKNDVHNDLVNGQLGIIETFLTKPVLQSFNARFGTDYIPYKLEILKKIGLMILKRKELINDEGIDNLDYLDNLTVEIIMEIMKSFESKDELLPFVKFTLPNDQRDIRILIERSDFIPPEYINMYNAPLTRRQLPINLSWAMSIHKSQGQTLQRVKVDLRKIFEKGQLYVAISRCVSSKGLQVINFDRRKVFVDEEVISFYNSISK</sequence>
<evidence type="ECO:0000256" key="8">
    <source>
        <dbReference type="ARBA" id="ARBA00023172"/>
    </source>
</evidence>
<keyword evidence="7 12" id="KW-0496">Mitochondrion</keyword>
<evidence type="ECO:0000313" key="15">
    <source>
        <dbReference type="EMBL" id="GMM46511.1"/>
    </source>
</evidence>
<dbReference type="CDD" id="cd18037">
    <property type="entry name" value="DEXSc_Pif1_like"/>
    <property type="match status" value="1"/>
</dbReference>
<dbReference type="InterPro" id="IPR010285">
    <property type="entry name" value="DNA_helicase_pif1-like_DEAD"/>
</dbReference>
<dbReference type="GO" id="GO:0006281">
    <property type="term" value="P:DNA repair"/>
    <property type="evidence" value="ECO:0007669"/>
    <property type="project" value="UniProtKB-UniRule"/>
</dbReference>
<comment type="subunit">
    <text evidence="12">Monomer.</text>
</comment>
<keyword evidence="3 12" id="KW-0378">Hydrolase</keyword>
<dbReference type="InterPro" id="IPR003593">
    <property type="entry name" value="AAA+_ATPase"/>
</dbReference>
<evidence type="ECO:0000256" key="13">
    <source>
        <dbReference type="SAM" id="MobiDB-lite"/>
    </source>
</evidence>
<dbReference type="GO" id="GO:0043139">
    <property type="term" value="F:5'-3' DNA helicase activity"/>
    <property type="evidence" value="ECO:0007669"/>
    <property type="project" value="UniProtKB-UniRule"/>
</dbReference>
<name>A0AAV5R7D5_PICKL</name>
<comment type="subcellular location">
    <subcellularLocation>
        <location evidence="12">Nucleus</location>
    </subcellularLocation>
    <subcellularLocation>
        <location evidence="12">Mitochondrion</location>
    </subcellularLocation>
</comment>
<dbReference type="SUPFAM" id="SSF52540">
    <property type="entry name" value="P-loop containing nucleoside triphosphate hydrolases"/>
    <property type="match status" value="2"/>
</dbReference>
<accession>A0AAV5R7D5</accession>
<feature type="region of interest" description="Disordered" evidence="13">
    <location>
        <begin position="53"/>
        <end position="86"/>
    </location>
</feature>
<dbReference type="GO" id="GO:0003677">
    <property type="term" value="F:DNA binding"/>
    <property type="evidence" value="ECO:0007669"/>
    <property type="project" value="UniProtKB-KW"/>
</dbReference>
<evidence type="ECO:0000256" key="9">
    <source>
        <dbReference type="ARBA" id="ARBA00023204"/>
    </source>
</evidence>
<dbReference type="PANTHER" id="PTHR47642">
    <property type="entry name" value="ATP-DEPENDENT DNA HELICASE"/>
    <property type="match status" value="1"/>
</dbReference>
<dbReference type="InterPro" id="IPR048293">
    <property type="entry name" value="PIF1_RRM3_pfh1"/>
</dbReference>
<evidence type="ECO:0000259" key="14">
    <source>
        <dbReference type="SMART" id="SM00382"/>
    </source>
</evidence>
<dbReference type="GO" id="GO:0000723">
    <property type="term" value="P:telomere maintenance"/>
    <property type="evidence" value="ECO:0007669"/>
    <property type="project" value="InterPro"/>
</dbReference>
<dbReference type="Gene3D" id="3.40.50.300">
    <property type="entry name" value="P-loop containing nucleotide triphosphate hydrolases"/>
    <property type="match status" value="2"/>
</dbReference>
<evidence type="ECO:0000256" key="11">
    <source>
        <dbReference type="ARBA" id="ARBA00023242"/>
    </source>
</evidence>
<keyword evidence="11 12" id="KW-0539">Nucleus</keyword>
<dbReference type="InterPro" id="IPR051055">
    <property type="entry name" value="PIF1_helicase"/>
</dbReference>
<keyword evidence="16" id="KW-1185">Reference proteome</keyword>
<feature type="domain" description="AAA+ ATPase" evidence="14">
    <location>
        <begin position="207"/>
        <end position="405"/>
    </location>
</feature>
<feature type="compositionally biased region" description="Basic and acidic residues" evidence="13">
    <location>
        <begin position="53"/>
        <end position="77"/>
    </location>
</feature>
<comment type="caution">
    <text evidence="15">The sequence shown here is derived from an EMBL/GenBank/DDBJ whole genome shotgun (WGS) entry which is preliminary data.</text>
</comment>
<dbReference type="Pfam" id="PF21530">
    <property type="entry name" value="Pif1_2B_dom"/>
    <property type="match status" value="1"/>
</dbReference>
<feature type="binding site" evidence="12">
    <location>
        <begin position="215"/>
        <end position="222"/>
    </location>
    <ligand>
        <name>ATP</name>
        <dbReference type="ChEBI" id="CHEBI:30616"/>
    </ligand>
</feature>
<evidence type="ECO:0000256" key="2">
    <source>
        <dbReference type="ARBA" id="ARBA00022763"/>
    </source>
</evidence>
<keyword evidence="1 12" id="KW-0547">Nucleotide-binding</keyword>
<evidence type="ECO:0000256" key="3">
    <source>
        <dbReference type="ARBA" id="ARBA00022801"/>
    </source>
</evidence>
<dbReference type="Proteomes" id="UP001378960">
    <property type="component" value="Unassembled WGS sequence"/>
</dbReference>
<dbReference type="CDD" id="cd18809">
    <property type="entry name" value="SF1_C_RecD"/>
    <property type="match status" value="1"/>
</dbReference>
<reference evidence="15 16" key="1">
    <citation type="journal article" date="2023" name="Elife">
        <title>Identification of key yeast species and microbe-microbe interactions impacting larval growth of Drosophila in the wild.</title>
        <authorList>
            <person name="Mure A."/>
            <person name="Sugiura Y."/>
            <person name="Maeda R."/>
            <person name="Honda K."/>
            <person name="Sakurai N."/>
            <person name="Takahashi Y."/>
            <person name="Watada M."/>
            <person name="Katoh T."/>
            <person name="Gotoh A."/>
            <person name="Gotoh Y."/>
            <person name="Taniguchi I."/>
            <person name="Nakamura K."/>
            <person name="Hayashi T."/>
            <person name="Katayama T."/>
            <person name="Uemura T."/>
            <person name="Hattori Y."/>
        </authorList>
    </citation>
    <scope>NUCLEOTIDE SEQUENCE [LARGE SCALE GENOMIC DNA]</scope>
    <source>
        <strain evidence="15 16">PK-24</strain>
    </source>
</reference>
<comment type="caution">
    <text evidence="12">Lacks conserved residue(s) required for the propagation of feature annotation.</text>
</comment>
<keyword evidence="4 12" id="KW-0347">Helicase</keyword>
<comment type="function">
    <text evidence="12">DNA-dependent ATPase and 5'-3' DNA helicase required for the maintenance of both mitochondrial and nuclear genome stability.</text>
</comment>
<proteinExistence type="inferred from homology"/>
<keyword evidence="5 12" id="KW-0067">ATP-binding</keyword>
<dbReference type="Pfam" id="PF05970">
    <property type="entry name" value="PIF1"/>
    <property type="match status" value="1"/>
</dbReference>
<evidence type="ECO:0000313" key="16">
    <source>
        <dbReference type="Proteomes" id="UP001378960"/>
    </source>
</evidence>
<feature type="region of interest" description="Disordered" evidence="13">
    <location>
        <begin position="1"/>
        <end position="41"/>
    </location>
</feature>
<protein>
    <recommendedName>
        <fullName evidence="12">ATP-dependent DNA helicase PIF1</fullName>
        <ecNumber evidence="12">5.6.2.3</ecNumber>
    </recommendedName>
    <alternativeName>
        <fullName evidence="12">DNA 5'-3' helicase PIF1</fullName>
    </alternativeName>
    <alternativeName>
        <fullName evidence="12">DNA repair and recombination helicase PIF1</fullName>
    </alternativeName>
</protein>
<evidence type="ECO:0000256" key="6">
    <source>
        <dbReference type="ARBA" id="ARBA00023125"/>
    </source>
</evidence>
<comment type="similarity">
    <text evidence="12">Belongs to the helicase family. PIF1 subfamily.</text>
</comment>
<dbReference type="SMART" id="SM00382">
    <property type="entry name" value="AAA"/>
    <property type="match status" value="1"/>
</dbReference>
<dbReference type="GO" id="GO:0016787">
    <property type="term" value="F:hydrolase activity"/>
    <property type="evidence" value="ECO:0007669"/>
    <property type="project" value="UniProtKB-KW"/>
</dbReference>
<evidence type="ECO:0000256" key="5">
    <source>
        <dbReference type="ARBA" id="ARBA00022840"/>
    </source>
</evidence>